<sequence>MKNNRRPRSTSAKPVAIGLYGVPGAGKTTLLRQLKGELGEDHFLWCEGSERLAKLIEGGLDAFKASSEAMKESLRKACIKQIGREGEEQRRVVWTDADADTFTHIFYLDSPPSVILNRHADDNGHNRRIRSAITEIELQEWQDREKISLQTVCADKNIVFEVVSGLYPFEAILNPITYYVNDAIFNISRALVELDHRMANMVNNCQLQKMFVFDANKTLAAQDTGNMFWEKRGRRNRLKEVFSESRGYSYDSFRKVCDIYDDECDVEDYEKSCKDVAKEVVIHPELMAFLDHVKDEAHVGAVVLTAGLGSIWKEAIATYDLSRAAFVIGNGQSSNGFVVTPEVKRAIIARLQQRHQTFVYAFGDSEVDVPMLKQADEAIVVVHESKESDSIDTVLNNAIKTGELQAKQLVLGSNTRQRLDSQKLPFISLAKLDTREDMLAHRPLQVTHFTGTSAERLLTTATRNSKIKGLDLREAHRKIGYYLALHCLGDLLGLAAFDIPHVQAGKSTTGHKLAEEEIVIVPLMLGGEPMALGVAELFPNALFVHAKKPDELQGKHLFGIKTVILVDSVVNDGTSVAEFAMQIDRIVSGVHIVVVANVVQALCANSDGPLARALPPRSKVSLVALRLSTNKYKGSGGTDTGARLFNTTEMETIENQRKKVSQQVQ</sequence>
<feature type="domain" description="AAA+ ATPase" evidence="1">
    <location>
        <begin position="13"/>
        <end position="164"/>
    </location>
</feature>
<dbReference type="InterPro" id="IPR036412">
    <property type="entry name" value="HAD-like_sf"/>
</dbReference>
<dbReference type="GO" id="GO:0005737">
    <property type="term" value="C:cytoplasm"/>
    <property type="evidence" value="ECO:0007669"/>
    <property type="project" value="TreeGrafter"/>
</dbReference>
<organism evidence="2 3">
    <name type="scientific">Recurvomyces mirabilis</name>
    <dbReference type="NCBI Taxonomy" id="574656"/>
    <lineage>
        <taxon>Eukaryota</taxon>
        <taxon>Fungi</taxon>
        <taxon>Dikarya</taxon>
        <taxon>Ascomycota</taxon>
        <taxon>Pezizomycotina</taxon>
        <taxon>Dothideomycetes</taxon>
        <taxon>Dothideomycetidae</taxon>
        <taxon>Mycosphaerellales</taxon>
        <taxon>Teratosphaeriaceae</taxon>
        <taxon>Recurvomyces</taxon>
    </lineage>
</organism>
<dbReference type="InterPro" id="IPR029057">
    <property type="entry name" value="PRTase-like"/>
</dbReference>
<gene>
    <name evidence="2" type="ORF">LTR78_004611</name>
</gene>
<dbReference type="InterPro" id="IPR027417">
    <property type="entry name" value="P-loop_NTPase"/>
</dbReference>
<dbReference type="SUPFAM" id="SSF52540">
    <property type="entry name" value="P-loop containing nucleoside triphosphate hydrolases"/>
    <property type="match status" value="1"/>
</dbReference>
<dbReference type="AlphaFoldDB" id="A0AAE0WPK4"/>
<evidence type="ECO:0000313" key="2">
    <source>
        <dbReference type="EMBL" id="KAK3675528.1"/>
    </source>
</evidence>
<dbReference type="InterPro" id="IPR050582">
    <property type="entry name" value="HAD-like_SerB"/>
</dbReference>
<name>A0AAE0WPK4_9PEZI</name>
<dbReference type="GO" id="GO:0006564">
    <property type="term" value="P:L-serine biosynthetic process"/>
    <property type="evidence" value="ECO:0007669"/>
    <property type="project" value="TreeGrafter"/>
</dbReference>
<dbReference type="GO" id="GO:0000287">
    <property type="term" value="F:magnesium ion binding"/>
    <property type="evidence" value="ECO:0007669"/>
    <property type="project" value="TreeGrafter"/>
</dbReference>
<evidence type="ECO:0000313" key="3">
    <source>
        <dbReference type="Proteomes" id="UP001274830"/>
    </source>
</evidence>
<protein>
    <recommendedName>
        <fullName evidence="1">AAA+ ATPase domain-containing protein</fullName>
    </recommendedName>
</protein>
<accession>A0AAE0WPK4</accession>
<dbReference type="SUPFAM" id="SSF53271">
    <property type="entry name" value="PRTase-like"/>
    <property type="match status" value="1"/>
</dbReference>
<dbReference type="Gene3D" id="3.40.50.1000">
    <property type="entry name" value="HAD superfamily/HAD-like"/>
    <property type="match status" value="1"/>
</dbReference>
<dbReference type="CDD" id="cd06223">
    <property type="entry name" value="PRTases_typeI"/>
    <property type="match status" value="1"/>
</dbReference>
<dbReference type="EMBL" id="JAUTXT010000014">
    <property type="protein sequence ID" value="KAK3675528.1"/>
    <property type="molecule type" value="Genomic_DNA"/>
</dbReference>
<dbReference type="InterPro" id="IPR003593">
    <property type="entry name" value="AAA+_ATPase"/>
</dbReference>
<dbReference type="PANTHER" id="PTHR43344:SF20">
    <property type="entry name" value="URACIL PHOSPHORIBOSYLTRANSFERASE"/>
    <property type="match status" value="1"/>
</dbReference>
<dbReference type="Pfam" id="PF14681">
    <property type="entry name" value="UPRTase"/>
    <property type="match status" value="1"/>
</dbReference>
<comment type="caution">
    <text evidence="2">The sequence shown here is derived from an EMBL/GenBank/DDBJ whole genome shotgun (WGS) entry which is preliminary data.</text>
</comment>
<dbReference type="Gene3D" id="3.40.50.300">
    <property type="entry name" value="P-loop containing nucleotide triphosphate hydrolases"/>
    <property type="match status" value="1"/>
</dbReference>
<evidence type="ECO:0000259" key="1">
    <source>
        <dbReference type="SMART" id="SM00382"/>
    </source>
</evidence>
<dbReference type="Gene3D" id="3.40.50.2020">
    <property type="match status" value="1"/>
</dbReference>
<dbReference type="Proteomes" id="UP001274830">
    <property type="component" value="Unassembled WGS sequence"/>
</dbReference>
<dbReference type="Pfam" id="PF12710">
    <property type="entry name" value="HAD"/>
    <property type="match status" value="1"/>
</dbReference>
<dbReference type="InterPro" id="IPR000836">
    <property type="entry name" value="PRTase_dom"/>
</dbReference>
<reference evidence="2" key="1">
    <citation type="submission" date="2023-07" db="EMBL/GenBank/DDBJ databases">
        <title>Black Yeasts Isolated from many extreme environments.</title>
        <authorList>
            <person name="Coleine C."/>
            <person name="Stajich J.E."/>
            <person name="Selbmann L."/>
        </authorList>
    </citation>
    <scope>NUCLEOTIDE SEQUENCE</scope>
    <source>
        <strain evidence="2">CCFEE 5485</strain>
    </source>
</reference>
<dbReference type="GO" id="GO:0036424">
    <property type="term" value="F:L-phosphoserine phosphatase activity"/>
    <property type="evidence" value="ECO:0007669"/>
    <property type="project" value="TreeGrafter"/>
</dbReference>
<dbReference type="PANTHER" id="PTHR43344">
    <property type="entry name" value="PHOSPHOSERINE PHOSPHATASE"/>
    <property type="match status" value="1"/>
</dbReference>
<dbReference type="Pfam" id="PF13207">
    <property type="entry name" value="AAA_17"/>
    <property type="match status" value="1"/>
</dbReference>
<proteinExistence type="predicted"/>
<dbReference type="SMART" id="SM00382">
    <property type="entry name" value="AAA"/>
    <property type="match status" value="1"/>
</dbReference>
<dbReference type="InterPro" id="IPR023214">
    <property type="entry name" value="HAD_sf"/>
</dbReference>
<dbReference type="SUPFAM" id="SSF56784">
    <property type="entry name" value="HAD-like"/>
    <property type="match status" value="1"/>
</dbReference>
<keyword evidence="3" id="KW-1185">Reference proteome</keyword>